<keyword evidence="1" id="KW-0805">Transcription regulation</keyword>
<organism evidence="5">
    <name type="scientific">bioreactor metagenome</name>
    <dbReference type="NCBI Taxonomy" id="1076179"/>
    <lineage>
        <taxon>unclassified sequences</taxon>
        <taxon>metagenomes</taxon>
        <taxon>ecological metagenomes</taxon>
    </lineage>
</organism>
<dbReference type="InterPro" id="IPR036388">
    <property type="entry name" value="WH-like_DNA-bd_sf"/>
</dbReference>
<dbReference type="InterPro" id="IPR000524">
    <property type="entry name" value="Tscrpt_reg_HTH_GntR"/>
</dbReference>
<dbReference type="Pfam" id="PF07729">
    <property type="entry name" value="FCD"/>
    <property type="match status" value="1"/>
</dbReference>
<dbReference type="InterPro" id="IPR008920">
    <property type="entry name" value="TF_FadR/GntR_C"/>
</dbReference>
<feature type="domain" description="HTH gntR-type" evidence="4">
    <location>
        <begin position="14"/>
        <end position="82"/>
    </location>
</feature>
<dbReference type="GO" id="GO:0003700">
    <property type="term" value="F:DNA-binding transcription factor activity"/>
    <property type="evidence" value="ECO:0007669"/>
    <property type="project" value="InterPro"/>
</dbReference>
<sequence length="238" mass="27304">MVEVLSKRKQLSAVTPADQVISKIKELIKTGVLKPGDRLPAERKMALDFGFGRTQIREALHKLEFYGIIKTLPQSGSVINQLDINALDGLISDVLDLQGYDFYSLVETRIVLEVNSIRMCAERRTEEDLEMIEKAHRNFLRYWDTEERVTYDFAFHRAIAEASHNPVFKALMLIITPDIMNIYNKERICAPSTQVVEEHVHMVEAIREQNVEKAVELMTKHMQGVLEFAKSKLNSSKN</sequence>
<evidence type="ECO:0000256" key="2">
    <source>
        <dbReference type="ARBA" id="ARBA00023125"/>
    </source>
</evidence>
<accession>A0A644VLS1</accession>
<evidence type="ECO:0000256" key="3">
    <source>
        <dbReference type="ARBA" id="ARBA00023163"/>
    </source>
</evidence>
<proteinExistence type="predicted"/>
<evidence type="ECO:0000259" key="4">
    <source>
        <dbReference type="PROSITE" id="PS50949"/>
    </source>
</evidence>
<dbReference type="GO" id="GO:0003677">
    <property type="term" value="F:DNA binding"/>
    <property type="evidence" value="ECO:0007669"/>
    <property type="project" value="UniProtKB-KW"/>
</dbReference>
<comment type="caution">
    <text evidence="5">The sequence shown here is derived from an EMBL/GenBank/DDBJ whole genome shotgun (WGS) entry which is preliminary data.</text>
</comment>
<dbReference type="Pfam" id="PF00392">
    <property type="entry name" value="GntR"/>
    <property type="match status" value="1"/>
</dbReference>
<keyword evidence="3" id="KW-0804">Transcription</keyword>
<dbReference type="SMART" id="SM00345">
    <property type="entry name" value="HTH_GNTR"/>
    <property type="match status" value="1"/>
</dbReference>
<protein>
    <submittedName>
        <fullName evidence="5">HTH-type transcriptional regulator LutR</fullName>
    </submittedName>
</protein>
<dbReference type="Gene3D" id="1.20.120.530">
    <property type="entry name" value="GntR ligand-binding domain-like"/>
    <property type="match status" value="1"/>
</dbReference>
<reference evidence="5" key="1">
    <citation type="submission" date="2019-08" db="EMBL/GenBank/DDBJ databases">
        <authorList>
            <person name="Kucharzyk K."/>
            <person name="Murdoch R.W."/>
            <person name="Higgins S."/>
            <person name="Loffler F."/>
        </authorList>
    </citation>
    <scope>NUCLEOTIDE SEQUENCE</scope>
</reference>
<dbReference type="InterPro" id="IPR036390">
    <property type="entry name" value="WH_DNA-bd_sf"/>
</dbReference>
<dbReference type="SUPFAM" id="SSF48008">
    <property type="entry name" value="GntR ligand-binding domain-like"/>
    <property type="match status" value="1"/>
</dbReference>
<evidence type="ECO:0000256" key="1">
    <source>
        <dbReference type="ARBA" id="ARBA00023015"/>
    </source>
</evidence>
<dbReference type="AlphaFoldDB" id="A0A644VLS1"/>
<dbReference type="InterPro" id="IPR011711">
    <property type="entry name" value="GntR_C"/>
</dbReference>
<dbReference type="PROSITE" id="PS50949">
    <property type="entry name" value="HTH_GNTR"/>
    <property type="match status" value="1"/>
</dbReference>
<dbReference type="PANTHER" id="PTHR43537:SF5">
    <property type="entry name" value="UXU OPERON TRANSCRIPTIONAL REGULATOR"/>
    <property type="match status" value="1"/>
</dbReference>
<dbReference type="CDD" id="cd07377">
    <property type="entry name" value="WHTH_GntR"/>
    <property type="match status" value="1"/>
</dbReference>
<dbReference type="SUPFAM" id="SSF46785">
    <property type="entry name" value="Winged helix' DNA-binding domain"/>
    <property type="match status" value="1"/>
</dbReference>
<dbReference type="Gene3D" id="1.10.10.10">
    <property type="entry name" value="Winged helix-like DNA-binding domain superfamily/Winged helix DNA-binding domain"/>
    <property type="match status" value="1"/>
</dbReference>
<dbReference type="SMART" id="SM00895">
    <property type="entry name" value="FCD"/>
    <property type="match status" value="1"/>
</dbReference>
<keyword evidence="2" id="KW-0238">DNA-binding</keyword>
<dbReference type="PRINTS" id="PR00035">
    <property type="entry name" value="HTHGNTR"/>
</dbReference>
<dbReference type="EMBL" id="VSSQ01000350">
    <property type="protein sequence ID" value="MPL92197.1"/>
    <property type="molecule type" value="Genomic_DNA"/>
</dbReference>
<dbReference type="PANTHER" id="PTHR43537">
    <property type="entry name" value="TRANSCRIPTIONAL REGULATOR, GNTR FAMILY"/>
    <property type="match status" value="1"/>
</dbReference>
<evidence type="ECO:0000313" key="5">
    <source>
        <dbReference type="EMBL" id="MPL92197.1"/>
    </source>
</evidence>
<gene>
    <name evidence="5" type="primary">lutR_13</name>
    <name evidence="5" type="ORF">SDC9_38294</name>
</gene>
<name>A0A644VLS1_9ZZZZ</name>